<gene>
    <name evidence="1" type="ORF">SPARVUS_LOCUS3417139</name>
</gene>
<organism evidence="1 2">
    <name type="scientific">Staurois parvus</name>
    <dbReference type="NCBI Taxonomy" id="386267"/>
    <lineage>
        <taxon>Eukaryota</taxon>
        <taxon>Metazoa</taxon>
        <taxon>Chordata</taxon>
        <taxon>Craniata</taxon>
        <taxon>Vertebrata</taxon>
        <taxon>Euteleostomi</taxon>
        <taxon>Amphibia</taxon>
        <taxon>Batrachia</taxon>
        <taxon>Anura</taxon>
        <taxon>Neobatrachia</taxon>
        <taxon>Ranoidea</taxon>
        <taxon>Ranidae</taxon>
        <taxon>Staurois</taxon>
    </lineage>
</organism>
<dbReference type="EMBL" id="CATNWA010005369">
    <property type="protein sequence ID" value="CAI9549878.1"/>
    <property type="molecule type" value="Genomic_DNA"/>
</dbReference>
<evidence type="ECO:0000313" key="1">
    <source>
        <dbReference type="EMBL" id="CAI9549878.1"/>
    </source>
</evidence>
<evidence type="ECO:0000313" key="2">
    <source>
        <dbReference type="Proteomes" id="UP001162483"/>
    </source>
</evidence>
<keyword evidence="2" id="KW-1185">Reference proteome</keyword>
<comment type="caution">
    <text evidence="1">The sequence shown here is derived from an EMBL/GenBank/DDBJ whole genome shotgun (WGS) entry which is preliminary data.</text>
</comment>
<reference evidence="1" key="1">
    <citation type="submission" date="2023-05" db="EMBL/GenBank/DDBJ databases">
        <authorList>
            <person name="Stuckert A."/>
        </authorList>
    </citation>
    <scope>NUCLEOTIDE SEQUENCE</scope>
</reference>
<proteinExistence type="predicted"/>
<name>A0ABN9BQH1_9NEOB</name>
<protein>
    <submittedName>
        <fullName evidence="1">Uncharacterized protein</fullName>
    </submittedName>
</protein>
<accession>A0ABN9BQH1</accession>
<dbReference type="Proteomes" id="UP001162483">
    <property type="component" value="Unassembled WGS sequence"/>
</dbReference>
<sequence length="59" mass="6636">MYINSRTGVVQERVPIYKRPPIFPACAHSLGECSTVIRCPLCPLDTAEHRTLHRTSVIT</sequence>